<dbReference type="CDD" id="cd14014">
    <property type="entry name" value="STKc_PknB_like"/>
    <property type="match status" value="1"/>
</dbReference>
<comment type="caution">
    <text evidence="9">The sequence shown here is derived from an EMBL/GenBank/DDBJ whole genome shotgun (WGS) entry which is preliminary data.</text>
</comment>
<feature type="domain" description="Protein kinase" evidence="8">
    <location>
        <begin position="10"/>
        <end position="260"/>
    </location>
</feature>
<keyword evidence="3 9" id="KW-0418">Kinase</keyword>
<feature type="transmembrane region" description="Helical" evidence="7">
    <location>
        <begin position="335"/>
        <end position="353"/>
    </location>
</feature>
<reference evidence="10" key="1">
    <citation type="journal article" date="2019" name="Int. J. Syst. Evol. Microbiol.">
        <title>The Global Catalogue of Microorganisms (GCM) 10K type strain sequencing project: providing services to taxonomists for standard genome sequencing and annotation.</title>
        <authorList>
            <consortium name="The Broad Institute Genomics Platform"/>
            <consortium name="The Broad Institute Genome Sequencing Center for Infectious Disease"/>
            <person name="Wu L."/>
            <person name="Ma J."/>
        </authorList>
    </citation>
    <scope>NUCLEOTIDE SEQUENCE [LARGE SCALE GENOMIC DNA]</scope>
    <source>
        <strain evidence="10">CGMCC 4.7132</strain>
    </source>
</reference>
<feature type="transmembrane region" description="Helical" evidence="7">
    <location>
        <begin position="310"/>
        <end position="329"/>
    </location>
</feature>
<keyword evidence="1 9" id="KW-0808">Transferase</keyword>
<dbReference type="RefSeq" id="WP_380848296.1">
    <property type="nucleotide sequence ID" value="NZ_JBHSFP010000032.1"/>
</dbReference>
<dbReference type="PANTHER" id="PTHR43289:SF34">
    <property type="entry name" value="SERINE_THREONINE-PROTEIN KINASE YBDM-RELATED"/>
    <property type="match status" value="1"/>
</dbReference>
<keyword evidence="4 5" id="KW-0067">ATP-binding</keyword>
<dbReference type="SUPFAM" id="SSF56112">
    <property type="entry name" value="Protein kinase-like (PK-like)"/>
    <property type="match status" value="1"/>
</dbReference>
<keyword evidence="7" id="KW-0472">Membrane</keyword>
<dbReference type="EC" id="2.7.11.1" evidence="9"/>
<dbReference type="GO" id="GO:0004674">
    <property type="term" value="F:protein serine/threonine kinase activity"/>
    <property type="evidence" value="ECO:0007669"/>
    <property type="project" value="UniProtKB-EC"/>
</dbReference>
<dbReference type="PANTHER" id="PTHR43289">
    <property type="entry name" value="MITOGEN-ACTIVATED PROTEIN KINASE KINASE KINASE 20-RELATED"/>
    <property type="match status" value="1"/>
</dbReference>
<evidence type="ECO:0000256" key="1">
    <source>
        <dbReference type="ARBA" id="ARBA00022679"/>
    </source>
</evidence>
<feature type="binding site" evidence="5">
    <location>
        <position position="38"/>
    </location>
    <ligand>
        <name>ATP</name>
        <dbReference type="ChEBI" id="CHEBI:30616"/>
    </ligand>
</feature>
<dbReference type="InterPro" id="IPR000719">
    <property type="entry name" value="Prot_kinase_dom"/>
</dbReference>
<accession>A0ABV9CS64</accession>
<dbReference type="Pfam" id="PF00069">
    <property type="entry name" value="Pkinase"/>
    <property type="match status" value="1"/>
</dbReference>
<evidence type="ECO:0000259" key="8">
    <source>
        <dbReference type="PROSITE" id="PS50011"/>
    </source>
</evidence>
<evidence type="ECO:0000313" key="10">
    <source>
        <dbReference type="Proteomes" id="UP001596004"/>
    </source>
</evidence>
<evidence type="ECO:0000256" key="7">
    <source>
        <dbReference type="SAM" id="Phobius"/>
    </source>
</evidence>
<dbReference type="PROSITE" id="PS00108">
    <property type="entry name" value="PROTEIN_KINASE_ST"/>
    <property type="match status" value="1"/>
</dbReference>
<dbReference type="InterPro" id="IPR011009">
    <property type="entry name" value="Kinase-like_dom_sf"/>
</dbReference>
<organism evidence="9 10">
    <name type="scientific">Sphaerisporangium dianthi</name>
    <dbReference type="NCBI Taxonomy" id="1436120"/>
    <lineage>
        <taxon>Bacteria</taxon>
        <taxon>Bacillati</taxon>
        <taxon>Actinomycetota</taxon>
        <taxon>Actinomycetes</taxon>
        <taxon>Streptosporangiales</taxon>
        <taxon>Streptosporangiaceae</taxon>
        <taxon>Sphaerisporangium</taxon>
    </lineage>
</organism>
<dbReference type="PROSITE" id="PS00107">
    <property type="entry name" value="PROTEIN_KINASE_ATP"/>
    <property type="match status" value="1"/>
</dbReference>
<dbReference type="Gene3D" id="3.30.200.20">
    <property type="entry name" value="Phosphorylase Kinase, domain 1"/>
    <property type="match status" value="1"/>
</dbReference>
<feature type="transmembrane region" description="Helical" evidence="7">
    <location>
        <begin position="360"/>
        <end position="380"/>
    </location>
</feature>
<evidence type="ECO:0000313" key="9">
    <source>
        <dbReference type="EMBL" id="MFC4535542.1"/>
    </source>
</evidence>
<sequence length="404" mass="41941">MSTADRLGPYHLLSRLGAGGFGEVHLALDPEGRTVAVKVLHPHVAADGAALARLAREVETMRRVRGPHLAEVLDAELTGPRPFLVTRYVQGRSLGAVLAEGGPLRGEELTRLAGGLAEALAAIHAAGVVHRDLKPANVILADGEPHVIDFGIACALDSPSVTAPGAVLGTPGYLAPEVLSGGEASPAADVFAWGATVAYAASGRQPYGTGPPPAVAYRVVHHDPDLDEAPAWLAPLLRESLARDPAARPTAAELCVRLGVAAPPPVPAERRRRPAAPEPPTQEWRPQSRETAGQEVDARARHRDKVRRRWVVGSGVVSGLVAAAAHQYVPEMSLLVLSAYGVGVLVDAGAGVMAGARRRVVFDLVSGAGAVGLYAVLIALFSPFTLLLALVTALLVLVTVAFAG</sequence>
<dbReference type="Gene3D" id="1.10.510.10">
    <property type="entry name" value="Transferase(Phosphotransferase) domain 1"/>
    <property type="match status" value="1"/>
</dbReference>
<evidence type="ECO:0000256" key="6">
    <source>
        <dbReference type="SAM" id="MobiDB-lite"/>
    </source>
</evidence>
<keyword evidence="10" id="KW-1185">Reference proteome</keyword>
<evidence type="ECO:0000256" key="2">
    <source>
        <dbReference type="ARBA" id="ARBA00022741"/>
    </source>
</evidence>
<evidence type="ECO:0000256" key="4">
    <source>
        <dbReference type="ARBA" id="ARBA00022840"/>
    </source>
</evidence>
<proteinExistence type="predicted"/>
<dbReference type="PROSITE" id="PS50011">
    <property type="entry name" value="PROTEIN_KINASE_DOM"/>
    <property type="match status" value="1"/>
</dbReference>
<dbReference type="SMART" id="SM00220">
    <property type="entry name" value="S_TKc"/>
    <property type="match status" value="1"/>
</dbReference>
<keyword evidence="2 5" id="KW-0547">Nucleotide-binding</keyword>
<dbReference type="EMBL" id="JBHSFP010000032">
    <property type="protein sequence ID" value="MFC4535542.1"/>
    <property type="molecule type" value="Genomic_DNA"/>
</dbReference>
<evidence type="ECO:0000256" key="3">
    <source>
        <dbReference type="ARBA" id="ARBA00022777"/>
    </source>
</evidence>
<name>A0ABV9CS64_9ACTN</name>
<dbReference type="InterPro" id="IPR017441">
    <property type="entry name" value="Protein_kinase_ATP_BS"/>
</dbReference>
<dbReference type="Proteomes" id="UP001596004">
    <property type="component" value="Unassembled WGS sequence"/>
</dbReference>
<keyword evidence="7" id="KW-0812">Transmembrane</keyword>
<dbReference type="InterPro" id="IPR008271">
    <property type="entry name" value="Ser/Thr_kinase_AS"/>
</dbReference>
<gene>
    <name evidence="9" type="ORF">ACFO60_32660</name>
</gene>
<protein>
    <submittedName>
        <fullName evidence="9">Serine/threonine-protein kinase</fullName>
        <ecNumber evidence="9">2.7.11.1</ecNumber>
    </submittedName>
</protein>
<feature type="region of interest" description="Disordered" evidence="6">
    <location>
        <begin position="263"/>
        <end position="301"/>
    </location>
</feature>
<keyword evidence="7" id="KW-1133">Transmembrane helix</keyword>
<evidence type="ECO:0000256" key="5">
    <source>
        <dbReference type="PROSITE-ProRule" id="PRU10141"/>
    </source>
</evidence>